<protein>
    <recommendedName>
        <fullName evidence="4">DUF4252 domain-containing protein</fullName>
    </recommendedName>
</protein>
<gene>
    <name evidence="2" type="ORF">RF683_04335</name>
</gene>
<evidence type="ECO:0000313" key="2">
    <source>
        <dbReference type="EMBL" id="WMW78676.1"/>
    </source>
</evidence>
<reference evidence="2" key="1">
    <citation type="submission" date="2023-09" db="EMBL/GenBank/DDBJ databases">
        <title>Flavobacterium sp. 20NA77.7 isolated from freshwater.</title>
        <authorList>
            <person name="Le V."/>
            <person name="Ko S.-R."/>
            <person name="Ahn C.-Y."/>
            <person name="Oh H.-M."/>
        </authorList>
    </citation>
    <scope>NUCLEOTIDE SEQUENCE</scope>
    <source>
        <strain evidence="2">20NA77.7</strain>
    </source>
</reference>
<keyword evidence="1" id="KW-0732">Signal</keyword>
<dbReference type="RefSeq" id="WP_309532971.1">
    <property type="nucleotide sequence ID" value="NZ_CP133721.1"/>
</dbReference>
<feature type="signal peptide" evidence="1">
    <location>
        <begin position="1"/>
        <end position="18"/>
    </location>
</feature>
<sequence>MKFKFTLLITLLSIIGFAQDLASLKSESQKMLDYSISLDFEKMMDFTYPKVFDIASKDQMLEMMTNMFENDQMSIKLEKIDPKFSFGEIKKIDKQVFCKFSHNNKMKLSFKTDIAGSEEMIVDMLKENTGASDVTYDDKTKSFYATLRVDVLAVADDSTKNIWKFITLEKDKAMLSMLLSEDIIKQLGLN</sequence>
<evidence type="ECO:0008006" key="4">
    <source>
        <dbReference type="Google" id="ProtNLM"/>
    </source>
</evidence>
<name>A0ABY9RCI4_9FLAO</name>
<evidence type="ECO:0000313" key="3">
    <source>
        <dbReference type="Proteomes" id="UP001180481"/>
    </source>
</evidence>
<keyword evidence="3" id="KW-1185">Reference proteome</keyword>
<evidence type="ECO:0000256" key="1">
    <source>
        <dbReference type="SAM" id="SignalP"/>
    </source>
</evidence>
<accession>A0ABY9RCI4</accession>
<proteinExistence type="predicted"/>
<dbReference type="Proteomes" id="UP001180481">
    <property type="component" value="Chromosome"/>
</dbReference>
<feature type="chain" id="PRO_5046330757" description="DUF4252 domain-containing protein" evidence="1">
    <location>
        <begin position="19"/>
        <end position="190"/>
    </location>
</feature>
<dbReference type="EMBL" id="CP133721">
    <property type="protein sequence ID" value="WMW78676.1"/>
    <property type="molecule type" value="Genomic_DNA"/>
</dbReference>
<organism evidence="2 3">
    <name type="scientific">Flavobacterium nakdongensis</name>
    <dbReference type="NCBI Taxonomy" id="3073563"/>
    <lineage>
        <taxon>Bacteria</taxon>
        <taxon>Pseudomonadati</taxon>
        <taxon>Bacteroidota</taxon>
        <taxon>Flavobacteriia</taxon>
        <taxon>Flavobacteriales</taxon>
        <taxon>Flavobacteriaceae</taxon>
        <taxon>Flavobacterium</taxon>
    </lineage>
</organism>